<sequence length="74" mass="7762">MFGRTVTVGMTAADVGRMETLVIGVLVLWVLVALGVAVVLGRGIRLADTRARAARALTTADLPAEFQPGVSARR</sequence>
<keyword evidence="1" id="KW-1133">Transmembrane helix</keyword>
<accession>A0A1H3Q755</accession>
<protein>
    <submittedName>
        <fullName evidence="2">Uncharacterized protein</fullName>
    </submittedName>
</protein>
<evidence type="ECO:0000256" key="1">
    <source>
        <dbReference type="SAM" id="Phobius"/>
    </source>
</evidence>
<dbReference type="STRING" id="1137993.SAMN05660209_04647"/>
<gene>
    <name evidence="2" type="ORF">SAMN05660209_04647</name>
</gene>
<keyword evidence="1" id="KW-0812">Transmembrane</keyword>
<name>A0A1H3Q755_9ACTN</name>
<evidence type="ECO:0000313" key="2">
    <source>
        <dbReference type="EMBL" id="SDZ09362.1"/>
    </source>
</evidence>
<evidence type="ECO:0000313" key="3">
    <source>
        <dbReference type="Proteomes" id="UP000198921"/>
    </source>
</evidence>
<proteinExistence type="predicted"/>
<keyword evidence="3" id="KW-1185">Reference proteome</keyword>
<feature type="transmembrane region" description="Helical" evidence="1">
    <location>
        <begin position="20"/>
        <end position="40"/>
    </location>
</feature>
<reference evidence="3" key="1">
    <citation type="submission" date="2016-10" db="EMBL/GenBank/DDBJ databases">
        <authorList>
            <person name="Varghese N."/>
            <person name="Submissions S."/>
        </authorList>
    </citation>
    <scope>NUCLEOTIDE SEQUENCE [LARGE SCALE GENOMIC DNA]</scope>
    <source>
        <strain evidence="3">DSM 45422</strain>
    </source>
</reference>
<keyword evidence="1" id="KW-0472">Membrane</keyword>
<dbReference type="AlphaFoldDB" id="A0A1H3Q755"/>
<dbReference type="Proteomes" id="UP000198921">
    <property type="component" value="Unassembled WGS sequence"/>
</dbReference>
<organism evidence="2 3">
    <name type="scientific">Geodermatophilus africanus</name>
    <dbReference type="NCBI Taxonomy" id="1137993"/>
    <lineage>
        <taxon>Bacteria</taxon>
        <taxon>Bacillati</taxon>
        <taxon>Actinomycetota</taxon>
        <taxon>Actinomycetes</taxon>
        <taxon>Geodermatophilales</taxon>
        <taxon>Geodermatophilaceae</taxon>
        <taxon>Geodermatophilus</taxon>
    </lineage>
</organism>
<dbReference type="EMBL" id="FNOT01000020">
    <property type="protein sequence ID" value="SDZ09362.1"/>
    <property type="molecule type" value="Genomic_DNA"/>
</dbReference>